<proteinExistence type="predicted"/>
<organism evidence="1 2">
    <name type="scientific">Beggiatoa leptomitoformis</name>
    <dbReference type="NCBI Taxonomy" id="288004"/>
    <lineage>
        <taxon>Bacteria</taxon>
        <taxon>Pseudomonadati</taxon>
        <taxon>Pseudomonadota</taxon>
        <taxon>Gammaproteobacteria</taxon>
        <taxon>Thiotrichales</taxon>
        <taxon>Thiotrichaceae</taxon>
        <taxon>Beggiatoa</taxon>
    </lineage>
</organism>
<name>A0A2N9YH88_9GAMM</name>
<dbReference type="Pfam" id="PF06252">
    <property type="entry name" value="GemA"/>
    <property type="match status" value="1"/>
</dbReference>
<keyword evidence="2" id="KW-1185">Reference proteome</keyword>
<evidence type="ECO:0000313" key="1">
    <source>
        <dbReference type="EMBL" id="AUI69844.2"/>
    </source>
</evidence>
<accession>A0A2N9YH88</accession>
<protein>
    <submittedName>
        <fullName evidence="1">DUF1018 domain-containing protein</fullName>
    </submittedName>
</protein>
<dbReference type="Proteomes" id="UP000234271">
    <property type="component" value="Chromosome"/>
</dbReference>
<gene>
    <name evidence="1" type="ORF">BLE401_14865</name>
</gene>
<dbReference type="STRING" id="288004.AL038_09435"/>
<evidence type="ECO:0000313" key="2">
    <source>
        <dbReference type="Proteomes" id="UP000234271"/>
    </source>
</evidence>
<reference evidence="2" key="1">
    <citation type="submission" date="2016-12" db="EMBL/GenBank/DDBJ databases">
        <title>Complete Genome Sequence of Beggiatoa leptomitiformis D-401.</title>
        <authorList>
            <person name="Fomenkov A."/>
            <person name="Vincze T."/>
            <person name="Grabovich M."/>
            <person name="Anton B.P."/>
            <person name="Dubinina G."/>
            <person name="Orlova M."/>
            <person name="Belousova E."/>
            <person name="Roberts R.J."/>
        </authorList>
    </citation>
    <scope>NUCLEOTIDE SEQUENCE [LARGE SCALE GENOMIC DNA]</scope>
    <source>
        <strain evidence="2">D-401</strain>
    </source>
</reference>
<sequence>MSYLPIWRELFMAKITPKQIHTLLSQAGIDNETYRVLLKDRFKVDSSLKLTEAQKVELVKHLNRCLNGAKKPFKPSFYRFKKPQARKIMAMWSEMYKKGIVREKNGLLGFVNRFKPLEKLEWMDMLSVPEFNKVIEGLKEMTARHEKEKAQIVEQIEAIFSQLSMEEKARKLVTACNEYGLVNLPMDFLRVFMSKVVV</sequence>
<dbReference type="InterPro" id="IPR009363">
    <property type="entry name" value="Phage_Mu_Gp16"/>
</dbReference>
<dbReference type="EMBL" id="CP018889">
    <property type="protein sequence ID" value="AUI69844.2"/>
    <property type="molecule type" value="Genomic_DNA"/>
</dbReference>
<dbReference type="AlphaFoldDB" id="A0A2N9YH88"/>